<reference evidence="4 5" key="2">
    <citation type="submission" date="2017-08" db="EMBL/GenBank/DDBJ databases">
        <authorList>
            <person name="de Groot N.N."/>
        </authorList>
    </citation>
    <scope>NUCLEOTIDE SEQUENCE [LARGE SCALE GENOMIC DNA]</scope>
    <source>
        <strain evidence="4">Orrdi1</strain>
    </source>
</reference>
<sequence length="116" mass="12447">MANPLMSSPKDKRHLTQTLPSVSASKMVGAMQQVTNTVMTHGAVVVTRHDQPSMVLLSVDRYLELEQAAAPNLDALTQRFDDLYAAMQGDVAARAMEDAFALSPAQLGQAAVHAVK</sequence>
<dbReference type="AlphaFoldDB" id="A0A1C3K2H1"/>
<dbReference type="InterPro" id="IPR036165">
    <property type="entry name" value="YefM-like_sf"/>
</dbReference>
<evidence type="ECO:0000256" key="2">
    <source>
        <dbReference type="SAM" id="MobiDB-lite"/>
    </source>
</evidence>
<dbReference type="RefSeq" id="WP_067754128.1">
    <property type="nucleotide sequence ID" value="NZ_LT907988.1"/>
</dbReference>
<gene>
    <name evidence="3" type="ORF">ODI_01328</name>
    <name evidence="4" type="ORF">ODI_R3939</name>
</gene>
<dbReference type="EMBL" id="FLRC01000022">
    <property type="protein sequence ID" value="SBT25701.1"/>
    <property type="molecule type" value="Genomic_DNA"/>
</dbReference>
<evidence type="ECO:0000313" key="4">
    <source>
        <dbReference type="EMBL" id="SOE52125.1"/>
    </source>
</evidence>
<protein>
    <recommendedName>
        <fullName evidence="6">Antitoxin</fullName>
    </recommendedName>
</protein>
<comment type="similarity">
    <text evidence="1">Belongs to the phD/YefM antitoxin family.</text>
</comment>
<evidence type="ECO:0000313" key="5">
    <source>
        <dbReference type="Proteomes" id="UP000078558"/>
    </source>
</evidence>
<dbReference type="Proteomes" id="UP000078558">
    <property type="component" value="Chromosome I"/>
</dbReference>
<organism evidence="3 5">
    <name type="scientific">Orrella dioscoreae</name>
    <dbReference type="NCBI Taxonomy" id="1851544"/>
    <lineage>
        <taxon>Bacteria</taxon>
        <taxon>Pseudomonadati</taxon>
        <taxon>Pseudomonadota</taxon>
        <taxon>Betaproteobacteria</taxon>
        <taxon>Burkholderiales</taxon>
        <taxon>Alcaligenaceae</taxon>
        <taxon>Orrella</taxon>
    </lineage>
</organism>
<evidence type="ECO:0000313" key="3">
    <source>
        <dbReference type="EMBL" id="SBT25701.1"/>
    </source>
</evidence>
<proteinExistence type="inferred from homology"/>
<dbReference type="Gene3D" id="3.40.1620.10">
    <property type="entry name" value="YefM-like domain"/>
    <property type="match status" value="1"/>
</dbReference>
<dbReference type="STRING" id="1851544.ODI_01328"/>
<dbReference type="OrthoDB" id="9154042at2"/>
<keyword evidence="5" id="KW-1185">Reference proteome</keyword>
<reference evidence="3 5" key="1">
    <citation type="submission" date="2016-06" db="EMBL/GenBank/DDBJ databases">
        <authorList>
            <person name="Kjaerup R.B."/>
            <person name="Dalgaard T.S."/>
            <person name="Juul-Madsen H.R."/>
        </authorList>
    </citation>
    <scope>NUCLEOTIDE SEQUENCE [LARGE SCALE GENOMIC DNA]</scope>
    <source>
        <strain evidence="3">Orrdi1</strain>
    </source>
</reference>
<dbReference type="SUPFAM" id="SSF143120">
    <property type="entry name" value="YefM-like"/>
    <property type="match status" value="1"/>
</dbReference>
<dbReference type="KEGG" id="odi:ODI_R3939"/>
<accession>A0A1C3K2H1</accession>
<name>A0A1C3K2H1_9BURK</name>
<feature type="region of interest" description="Disordered" evidence="2">
    <location>
        <begin position="1"/>
        <end position="22"/>
    </location>
</feature>
<evidence type="ECO:0008006" key="6">
    <source>
        <dbReference type="Google" id="ProtNLM"/>
    </source>
</evidence>
<dbReference type="EMBL" id="LT907988">
    <property type="protein sequence ID" value="SOE52125.1"/>
    <property type="molecule type" value="Genomic_DNA"/>
</dbReference>
<evidence type="ECO:0000256" key="1">
    <source>
        <dbReference type="ARBA" id="ARBA00009981"/>
    </source>
</evidence>